<keyword evidence="2" id="KW-1185">Reference proteome</keyword>
<dbReference type="KEGG" id="chu:CHU_0264"/>
<accession>A0A6N4SMT2</accession>
<dbReference type="EMBL" id="CP000383">
    <property type="protein sequence ID" value="ABG57556.1"/>
    <property type="molecule type" value="Genomic_DNA"/>
</dbReference>
<dbReference type="Gene3D" id="3.40.630.30">
    <property type="match status" value="1"/>
</dbReference>
<dbReference type="SUPFAM" id="SSF55729">
    <property type="entry name" value="Acyl-CoA N-acyltransferases (Nat)"/>
    <property type="match status" value="1"/>
</dbReference>
<dbReference type="Proteomes" id="UP000001822">
    <property type="component" value="Chromosome"/>
</dbReference>
<dbReference type="PANTHER" id="PTHR41368">
    <property type="entry name" value="PROTEIN YGHO"/>
    <property type="match status" value="1"/>
</dbReference>
<name>A0A6N4SMT2_CYTH3</name>
<evidence type="ECO:0008006" key="3">
    <source>
        <dbReference type="Google" id="ProtNLM"/>
    </source>
</evidence>
<dbReference type="PANTHER" id="PTHR41368:SF1">
    <property type="entry name" value="PROTEIN YGHO"/>
    <property type="match status" value="1"/>
</dbReference>
<evidence type="ECO:0000313" key="1">
    <source>
        <dbReference type="EMBL" id="ABG57556.1"/>
    </source>
</evidence>
<dbReference type="InterPro" id="IPR039968">
    <property type="entry name" value="BcerS-like"/>
</dbReference>
<organism evidence="1 2">
    <name type="scientific">Cytophaga hutchinsonii (strain ATCC 33406 / DSM 1761 / CIP 103989 / NBRC 15051 / NCIMB 9469 / D465)</name>
    <dbReference type="NCBI Taxonomy" id="269798"/>
    <lineage>
        <taxon>Bacteria</taxon>
        <taxon>Pseudomonadati</taxon>
        <taxon>Bacteroidota</taxon>
        <taxon>Cytophagia</taxon>
        <taxon>Cytophagales</taxon>
        <taxon>Cytophagaceae</taxon>
        <taxon>Cytophaga</taxon>
    </lineage>
</organism>
<proteinExistence type="predicted"/>
<gene>
    <name evidence="1" type="ordered locus">CHU_0264</name>
</gene>
<dbReference type="InterPro" id="IPR016181">
    <property type="entry name" value="Acyl_CoA_acyltransferase"/>
</dbReference>
<sequence length="408" mass="47857">MLTETYFSCSFFIRIFTFMKIVEIKDSAQKNAFLELPVALYKNEKNWIRPLDSDIEGIFDKEVNKYFRHGEATRWLLYSDDHNVIGRIAAFIDNKTAKTSEYKTGGCGFFECIDDQAAANLLFDTAKEWLIARGMEAMEGPINFGERLNWWGLLVDGFYEPVYGMPYHLAYYRPLFENYGFKEYYQQYTFHRFVEGDLPPIYQEKADRLARDPAYTFKHIEKNKLEQYGEDFRTVYNKAWTKHAGVREMPKAQAMAMMNQLKPILDEEIIWFAYYNNEPIAFFIMIPELNQIFKHLNGKLKGKWDIVAKLKFLYHKYTGSCKKMFGVVFGVVPEFQSKGLEGAIVMAAAKVIQPMGRYTEFEMNWIGNFNPKMIKVAEAAGGKIRKVHITYKYIFDQSKPFYPMKMIE</sequence>
<evidence type="ECO:0000313" key="2">
    <source>
        <dbReference type="Proteomes" id="UP000001822"/>
    </source>
</evidence>
<reference evidence="1 2" key="1">
    <citation type="journal article" date="2007" name="Appl. Environ. Microbiol.">
        <title>Genome sequence of the cellulolytic gliding bacterium Cytophaga hutchinsonii.</title>
        <authorList>
            <person name="Xie G."/>
            <person name="Bruce D.C."/>
            <person name="Challacombe J.F."/>
            <person name="Chertkov O."/>
            <person name="Detter J.C."/>
            <person name="Gilna P."/>
            <person name="Han C.S."/>
            <person name="Lucas S."/>
            <person name="Misra M."/>
            <person name="Myers G.L."/>
            <person name="Richardson P."/>
            <person name="Tapia R."/>
            <person name="Thayer N."/>
            <person name="Thompson L.S."/>
            <person name="Brettin T.S."/>
            <person name="Henrissat B."/>
            <person name="Wilson D.B."/>
            <person name="McBride M.J."/>
        </authorList>
    </citation>
    <scope>NUCLEOTIDE SEQUENCE [LARGE SCALE GENOMIC DNA]</scope>
    <source>
        <strain evidence="2">ATCC 33406 / DSM 1761 / CIP 103989 / NBRC 15051 / NCIMB 9469 / D465</strain>
    </source>
</reference>
<protein>
    <recommendedName>
        <fullName evidence="3">N-acetyltransferase domain-containing protein</fullName>
    </recommendedName>
</protein>
<dbReference type="AlphaFoldDB" id="A0A6N4SMT2"/>